<feature type="domain" description="KTSC and Metallopeptidase-like N-terminal fusion" evidence="2">
    <location>
        <begin position="10"/>
        <end position="69"/>
    </location>
</feature>
<name>A0AAE7XJG0_9CAUD</name>
<sequence length="377" mass="42095">MPEGLAIGDYTYYRYLGQAAMISNGVHMESREVIGLLKVSDDLYYIAHPKYDQAYAISGEDGDKLVQNSRPFTAKPDALFKPDFDFTPYEEKQKKPAPPAPEPKPVKLEKEPEPESKPAPIATGNDDRPGEDTPDSMKAAQRRLMDMPDFGNFKPLQYASAIYPGGTPNNYATKPVPKCGRVHLEILGMDDLRVPGVTLEKNGISPPDYVLKDIQENVMPGIGLNFELPFKRLYVGLLKANSDSGGSHIATYRVHGFLYGAISIHPAQLVQLLGGYNSLSMAHVITHELAHFVDHTMLRNVDRMKFEQAIRGKKIHPDSMNALTIKSVPAEHFATLAELMVWGYSLRNVYTLNGVEVVAKYFENRYIPQTDIDSRKI</sequence>
<feature type="region of interest" description="Disordered" evidence="1">
    <location>
        <begin position="89"/>
        <end position="137"/>
    </location>
</feature>
<organism evidence="3 4">
    <name type="scientific">Erwinia phage pEa_SNUABM_1</name>
    <dbReference type="NCBI Taxonomy" id="2869543"/>
    <lineage>
        <taxon>Viruses</taxon>
        <taxon>Duplodnaviria</taxon>
        <taxon>Heunggongvirae</taxon>
        <taxon>Uroviricota</taxon>
        <taxon>Caudoviricetes</taxon>
        <taxon>Alexandravirus</taxon>
        <taxon>Alexandravirus SNUABM1</taxon>
    </lineage>
</organism>
<feature type="compositionally biased region" description="Basic and acidic residues" evidence="1">
    <location>
        <begin position="104"/>
        <end position="116"/>
    </location>
</feature>
<accession>A0AAE7XJG0</accession>
<dbReference type="Proteomes" id="UP000827973">
    <property type="component" value="Segment"/>
</dbReference>
<keyword evidence="4" id="KW-1185">Reference proteome</keyword>
<dbReference type="EMBL" id="MZ443776">
    <property type="protein sequence ID" value="QZE57352.1"/>
    <property type="molecule type" value="Genomic_DNA"/>
</dbReference>
<protein>
    <recommendedName>
        <fullName evidence="2">KTSC and Metallopeptidase-like N-terminal fusion domain-containing protein</fullName>
    </recommendedName>
</protein>
<reference evidence="3 4" key="1">
    <citation type="submission" date="2021-06" db="EMBL/GenBank/DDBJ databases">
        <title>Complete genome sequence of Erwinia phage pEa_SNUABM_1.</title>
        <authorList>
            <person name="Kim S.G."/>
            <person name="Park S.C."/>
        </authorList>
    </citation>
    <scope>NUCLEOTIDE SEQUENCE [LARGE SCALE GENOMIC DNA]</scope>
</reference>
<evidence type="ECO:0000256" key="1">
    <source>
        <dbReference type="SAM" id="MobiDB-lite"/>
    </source>
</evidence>
<dbReference type="InterPro" id="IPR046899">
    <property type="entry name" value="KMPT_N"/>
</dbReference>
<evidence type="ECO:0000313" key="3">
    <source>
        <dbReference type="EMBL" id="QZE57352.1"/>
    </source>
</evidence>
<dbReference type="Pfam" id="PF20294">
    <property type="entry name" value="KMPT-N"/>
    <property type="match status" value="1"/>
</dbReference>
<proteinExistence type="predicted"/>
<evidence type="ECO:0000259" key="2">
    <source>
        <dbReference type="Pfam" id="PF20294"/>
    </source>
</evidence>
<evidence type="ECO:0000313" key="4">
    <source>
        <dbReference type="Proteomes" id="UP000827973"/>
    </source>
</evidence>
<gene>
    <name evidence="3" type="ORF">pEaSNUABM1_00143</name>
</gene>